<dbReference type="PANTHER" id="PTHR40375:SF2">
    <property type="entry name" value="SPORULATION-SPECIFIC PROTEIN 22"/>
    <property type="match status" value="1"/>
</dbReference>
<comment type="caution">
    <text evidence="1">The sequence shown here is derived from an EMBL/GenBank/DDBJ whole genome shotgun (WGS) entry which is preliminary data.</text>
</comment>
<name>A0A4U0W8Z0_9PEZI</name>
<evidence type="ECO:0000313" key="1">
    <source>
        <dbReference type="EMBL" id="TKA58186.1"/>
    </source>
</evidence>
<keyword evidence="2" id="KW-1185">Reference proteome</keyword>
<dbReference type="EMBL" id="NAJN01002074">
    <property type="protein sequence ID" value="TKA58186.1"/>
    <property type="molecule type" value="Genomic_DNA"/>
</dbReference>
<evidence type="ECO:0008006" key="3">
    <source>
        <dbReference type="Google" id="ProtNLM"/>
    </source>
</evidence>
<organism evidence="1 2">
    <name type="scientific">Cryomyces minteri</name>
    <dbReference type="NCBI Taxonomy" id="331657"/>
    <lineage>
        <taxon>Eukaryota</taxon>
        <taxon>Fungi</taxon>
        <taxon>Dikarya</taxon>
        <taxon>Ascomycota</taxon>
        <taxon>Pezizomycotina</taxon>
        <taxon>Dothideomycetes</taxon>
        <taxon>Dothideomycetes incertae sedis</taxon>
        <taxon>Cryomyces</taxon>
    </lineage>
</organism>
<reference evidence="1 2" key="1">
    <citation type="submission" date="2017-03" db="EMBL/GenBank/DDBJ databases">
        <title>Genomes of endolithic fungi from Antarctica.</title>
        <authorList>
            <person name="Coleine C."/>
            <person name="Masonjones S."/>
            <person name="Stajich J.E."/>
        </authorList>
    </citation>
    <scope>NUCLEOTIDE SEQUENCE [LARGE SCALE GENOMIC DNA]</scope>
    <source>
        <strain evidence="1 2">CCFEE 5187</strain>
    </source>
</reference>
<dbReference type="PANTHER" id="PTHR40375">
    <property type="entry name" value="SPORULATION-SPECIFIC PROTEIN 22"/>
    <property type="match status" value="1"/>
</dbReference>
<proteinExistence type="predicted"/>
<accession>A0A4U0W8Z0</accession>
<gene>
    <name evidence="1" type="ORF">B0A49_06961</name>
</gene>
<evidence type="ECO:0000313" key="2">
    <source>
        <dbReference type="Proteomes" id="UP000308768"/>
    </source>
</evidence>
<dbReference type="InterPro" id="IPR039057">
    <property type="entry name" value="Spo22/ZIP4"/>
</dbReference>
<dbReference type="STRING" id="331657.A0A4U0W8Z0"/>
<dbReference type="AlphaFoldDB" id="A0A4U0W8Z0"/>
<sequence length="409" mass="45393">MSRKIILCALGRQDVASAREVFYQMPESAKDSTLLFACVLEAQQSGEKRQAVAALQRVLEKYSYDAPAGVHLPALLRCTARLLISELVAESANDERSITEICKLFEGAVAQAKSPKRRASAQSNQDFNIVELQWFSRNSYNLCLKYCSDIHPGNLFAELLQNNFPPDPSDGPALRLLFCHFLAASACVVLARAEDNIEFSVQMDLESLGSPAKADLKTKEFELLKFELEALVHLAAWNDMDAVFEACLSMDNIAHWETLADLVIVVHTEVLKAGLGAKCRAKIPAVLQKIINLTWRSSGNDIVKLARRLRCLFQMALSFDFTISLHCLDQVTDLTRRYQSTSTPYPTEELEWLAATAFNHGVDLHCASDVAGSKVWAEKSLAVAAAAEDVGLLHRTLQARYSRLSWLDA</sequence>
<dbReference type="OrthoDB" id="65716at2759"/>
<dbReference type="GO" id="GO:0090173">
    <property type="term" value="P:regulation of synaptonemal complex assembly"/>
    <property type="evidence" value="ECO:0007669"/>
    <property type="project" value="InterPro"/>
</dbReference>
<protein>
    <recommendedName>
        <fullName evidence="3">Protein ZIP4 homolog</fullName>
    </recommendedName>
</protein>
<dbReference type="Proteomes" id="UP000308768">
    <property type="component" value="Unassembled WGS sequence"/>
</dbReference>